<protein>
    <submittedName>
        <fullName evidence="2">Chemotaxis protein</fullName>
    </submittedName>
</protein>
<keyword evidence="3" id="KW-1185">Reference proteome</keyword>
<evidence type="ECO:0000313" key="3">
    <source>
        <dbReference type="Proteomes" id="UP000029264"/>
    </source>
</evidence>
<dbReference type="RefSeq" id="WP_037442896.1">
    <property type="nucleotide sequence ID" value="NZ_JPEO01000007.1"/>
</dbReference>
<comment type="caution">
    <text evidence="2">The sequence shown here is derived from an EMBL/GenBank/DDBJ whole genome shotgun (WGS) entry which is preliminary data.</text>
</comment>
<dbReference type="EMBL" id="JPEO01000007">
    <property type="protein sequence ID" value="KFZ37241.1"/>
    <property type="molecule type" value="Genomic_DNA"/>
</dbReference>
<dbReference type="AlphaFoldDB" id="A0A094JXT0"/>
<evidence type="ECO:0000256" key="1">
    <source>
        <dbReference type="SAM" id="MobiDB-lite"/>
    </source>
</evidence>
<feature type="compositionally biased region" description="Polar residues" evidence="1">
    <location>
        <begin position="37"/>
        <end position="53"/>
    </location>
</feature>
<name>A0A094JXT0_9GAMM</name>
<dbReference type="Proteomes" id="UP000029264">
    <property type="component" value="Unassembled WGS sequence"/>
</dbReference>
<proteinExistence type="predicted"/>
<dbReference type="eggNOG" id="ENOG5033C47">
    <property type="taxonomic scope" value="Bacteria"/>
</dbReference>
<dbReference type="OrthoDB" id="6270180at2"/>
<accession>A0A094JXT0</accession>
<gene>
    <name evidence="2" type="ORF">HR45_11200</name>
</gene>
<sequence>MQVQSAFYAGVQGLQSAQNGLTQATVDVARPTENEQSESASVQANEAVQSSDKTGALVSALESQRQGEASVNVIDRANETLGSIIDIEV</sequence>
<evidence type="ECO:0000313" key="2">
    <source>
        <dbReference type="EMBL" id="KFZ37241.1"/>
    </source>
</evidence>
<reference evidence="2 3" key="1">
    <citation type="submission" date="2014-06" db="EMBL/GenBank/DDBJ databases">
        <title>Shewanella sp. YQH10.</title>
        <authorList>
            <person name="Liu Y."/>
            <person name="Zeng R."/>
        </authorList>
    </citation>
    <scope>NUCLEOTIDE SEQUENCE [LARGE SCALE GENOMIC DNA]</scope>
    <source>
        <strain evidence="2 3">YQH10</strain>
    </source>
</reference>
<organism evidence="2 3">
    <name type="scientific">Shewanella mangrovi</name>
    <dbReference type="NCBI Taxonomy" id="1515746"/>
    <lineage>
        <taxon>Bacteria</taxon>
        <taxon>Pseudomonadati</taxon>
        <taxon>Pseudomonadota</taxon>
        <taxon>Gammaproteobacteria</taxon>
        <taxon>Alteromonadales</taxon>
        <taxon>Shewanellaceae</taxon>
        <taxon>Shewanella</taxon>
    </lineage>
</organism>
<feature type="region of interest" description="Disordered" evidence="1">
    <location>
        <begin position="30"/>
        <end position="54"/>
    </location>
</feature>